<dbReference type="Pfam" id="PF03862">
    <property type="entry name" value="SpoVAC_SpoVAEB"/>
    <property type="match status" value="1"/>
</dbReference>
<reference evidence="2" key="2">
    <citation type="submission" date="2021-04" db="EMBL/GenBank/DDBJ databases">
        <authorList>
            <person name="Gilroy R."/>
        </authorList>
    </citation>
    <scope>NUCLEOTIDE SEQUENCE</scope>
    <source>
        <strain evidence="2">12435</strain>
    </source>
</reference>
<keyword evidence="1" id="KW-0472">Membrane</keyword>
<gene>
    <name evidence="2" type="ORF">H9892_04090</name>
</gene>
<proteinExistence type="predicted"/>
<reference evidence="2" key="1">
    <citation type="journal article" date="2021" name="PeerJ">
        <title>Extensive microbial diversity within the chicken gut microbiome revealed by metagenomics and culture.</title>
        <authorList>
            <person name="Gilroy R."/>
            <person name="Ravi A."/>
            <person name="Getino M."/>
            <person name="Pursley I."/>
            <person name="Horton D.L."/>
            <person name="Alikhan N.F."/>
            <person name="Baker D."/>
            <person name="Gharbi K."/>
            <person name="Hall N."/>
            <person name="Watson M."/>
            <person name="Adriaenssens E.M."/>
            <person name="Foster-Nyarko E."/>
            <person name="Jarju S."/>
            <person name="Secka A."/>
            <person name="Antonio M."/>
            <person name="Oren A."/>
            <person name="Chaudhuri R.R."/>
            <person name="La Ragione R."/>
            <person name="Hildebrand F."/>
            <person name="Pallen M.J."/>
        </authorList>
    </citation>
    <scope>NUCLEOTIDE SEQUENCE</scope>
    <source>
        <strain evidence="2">12435</strain>
    </source>
</reference>
<keyword evidence="1" id="KW-1133">Transmembrane helix</keyword>
<dbReference type="AlphaFoldDB" id="A0A9D1PZJ4"/>
<comment type="caution">
    <text evidence="2">The sequence shown here is derived from an EMBL/GenBank/DDBJ whole genome shotgun (WGS) entry which is preliminary data.</text>
</comment>
<dbReference type="PANTHER" id="PTHR38450">
    <property type="entry name" value="STAGE V SPORULATION PROTEIN AC-RELATED"/>
    <property type="match status" value="1"/>
</dbReference>
<dbReference type="EMBL" id="DXHS01000069">
    <property type="protein sequence ID" value="HIW02500.1"/>
    <property type="molecule type" value="Genomic_DNA"/>
</dbReference>
<feature type="transmembrane region" description="Helical" evidence="1">
    <location>
        <begin position="116"/>
        <end position="134"/>
    </location>
</feature>
<sequence length="141" mass="13995">MDAISPSSSAAGSLIKAFAVGGLTCVAGEAIRNGLSMIPSVSDEDAAVYASIALVVAAILLTGLGVYDVIARQGGAGSFLPITGFANAMSSAAMEFRSEGLIMGTAVKMFNVVGPVVVNGIVWSAAAGVLRYVVGLISGVV</sequence>
<feature type="transmembrane region" description="Helical" evidence="1">
    <location>
        <begin position="46"/>
        <end position="67"/>
    </location>
</feature>
<evidence type="ECO:0000313" key="2">
    <source>
        <dbReference type="EMBL" id="HIW02500.1"/>
    </source>
</evidence>
<name>A0A9D1PZJ4_9FIRM</name>
<organism evidence="2 3">
    <name type="scientific">Candidatus Protoclostridium stercorigallinarum</name>
    <dbReference type="NCBI Taxonomy" id="2838741"/>
    <lineage>
        <taxon>Bacteria</taxon>
        <taxon>Bacillati</taxon>
        <taxon>Bacillota</taxon>
        <taxon>Clostridia</taxon>
        <taxon>Candidatus Protoclostridium</taxon>
    </lineage>
</organism>
<dbReference type="PANTHER" id="PTHR38450:SF1">
    <property type="entry name" value="STAGE V SPORULATION PROTEIN AC"/>
    <property type="match status" value="1"/>
</dbReference>
<accession>A0A9D1PZJ4</accession>
<dbReference type="Proteomes" id="UP000823990">
    <property type="component" value="Unassembled WGS sequence"/>
</dbReference>
<dbReference type="InterPro" id="IPR005562">
    <property type="entry name" value="SpoVA"/>
</dbReference>
<evidence type="ECO:0000313" key="3">
    <source>
        <dbReference type="Proteomes" id="UP000823990"/>
    </source>
</evidence>
<protein>
    <submittedName>
        <fullName evidence="2">SpoVA/SpoVAEb family sporulation membrane protein</fullName>
    </submittedName>
</protein>
<keyword evidence="1" id="KW-0812">Transmembrane</keyword>
<feature type="transmembrane region" description="Helical" evidence="1">
    <location>
        <begin position="79"/>
        <end position="96"/>
    </location>
</feature>
<evidence type="ECO:0000256" key="1">
    <source>
        <dbReference type="SAM" id="Phobius"/>
    </source>
</evidence>